<dbReference type="PANTHER" id="PTHR43585:SF2">
    <property type="entry name" value="ATP-GRASP ENZYME FSQD"/>
    <property type="match status" value="1"/>
</dbReference>
<evidence type="ECO:0000256" key="3">
    <source>
        <dbReference type="ARBA" id="ARBA00022840"/>
    </source>
</evidence>
<dbReference type="Gene3D" id="3.30.470.20">
    <property type="entry name" value="ATP-grasp fold, B domain"/>
    <property type="match status" value="1"/>
</dbReference>
<dbReference type="GO" id="GO:0046872">
    <property type="term" value="F:metal ion binding"/>
    <property type="evidence" value="ECO:0007669"/>
    <property type="project" value="InterPro"/>
</dbReference>
<evidence type="ECO:0000313" key="7">
    <source>
        <dbReference type="Proteomes" id="UP000612899"/>
    </source>
</evidence>
<evidence type="ECO:0000256" key="2">
    <source>
        <dbReference type="ARBA" id="ARBA00022741"/>
    </source>
</evidence>
<dbReference type="GO" id="GO:0016874">
    <property type="term" value="F:ligase activity"/>
    <property type="evidence" value="ECO:0007669"/>
    <property type="project" value="UniProtKB-KW"/>
</dbReference>
<dbReference type="InterPro" id="IPR011761">
    <property type="entry name" value="ATP-grasp"/>
</dbReference>
<feature type="domain" description="ATP-grasp" evidence="5">
    <location>
        <begin position="65"/>
        <end position="279"/>
    </location>
</feature>
<keyword evidence="7" id="KW-1185">Reference proteome</keyword>
<dbReference type="Proteomes" id="UP000612899">
    <property type="component" value="Unassembled WGS sequence"/>
</dbReference>
<protein>
    <recommendedName>
        <fullName evidence="5">ATP-grasp domain-containing protein</fullName>
    </recommendedName>
</protein>
<proteinExistence type="predicted"/>
<dbReference type="InterPro" id="IPR052032">
    <property type="entry name" value="ATP-dep_AA_Ligase"/>
</dbReference>
<keyword evidence="2 4" id="KW-0547">Nucleotide-binding</keyword>
<comment type="caution">
    <text evidence="6">The sequence shown here is derived from an EMBL/GenBank/DDBJ whole genome shotgun (WGS) entry which is preliminary data.</text>
</comment>
<keyword evidence="3 4" id="KW-0067">ATP-binding</keyword>
<dbReference type="InterPro" id="IPR013815">
    <property type="entry name" value="ATP_grasp_subdomain_1"/>
</dbReference>
<dbReference type="GO" id="GO:0005524">
    <property type="term" value="F:ATP binding"/>
    <property type="evidence" value="ECO:0007669"/>
    <property type="project" value="UniProtKB-UniRule"/>
</dbReference>
<dbReference type="EMBL" id="BONY01000004">
    <property type="protein sequence ID" value="GIH02886.1"/>
    <property type="molecule type" value="Genomic_DNA"/>
</dbReference>
<dbReference type="SUPFAM" id="SSF56059">
    <property type="entry name" value="Glutathione synthetase ATP-binding domain-like"/>
    <property type="match status" value="1"/>
</dbReference>
<dbReference type="PROSITE" id="PS50975">
    <property type="entry name" value="ATP_GRASP"/>
    <property type="match status" value="1"/>
</dbReference>
<gene>
    <name evidence="6" type="ORF">Rhe02_09530</name>
</gene>
<dbReference type="PANTHER" id="PTHR43585">
    <property type="entry name" value="FUMIPYRROLE BIOSYNTHESIS PROTEIN C"/>
    <property type="match status" value="1"/>
</dbReference>
<sequence>MVTVPSWDAFAQLTALADRLRGQIGHVATRYEGAIIAAAFIRQRMGLAGQTLDEAIGFVDKSVMKTRLRRAGIPVAGHQVVTRVGDAATVAKTLGWPLVLKPRKGFASVNTHIVASKQELAEYEADGIFTRPVPASPFYRGEPAFAGLAHQPDGIVVEQYLQIAEEYHIDGLWLGGKPVYQIPGLYHLPPLKGMSSPLLGSVLLESTYGVGAFLADLATRAGTVLGMRTGFTHTEVMRTVDDRWYVGEIAARPGGGGIQQAIGFAYGIDVPTIHAQLACGAQPQVRLDPRPGYVGWCGPAVPSGRVVHVASREQLVAYPGVLDATVAIAPGQMGGPTGSGLWGGLAGYTWLHGDSAAHVLSTMGAAAARYQVGVLRPVAGARS</sequence>
<dbReference type="Gene3D" id="3.30.1490.20">
    <property type="entry name" value="ATP-grasp fold, A domain"/>
    <property type="match status" value="1"/>
</dbReference>
<evidence type="ECO:0000256" key="1">
    <source>
        <dbReference type="ARBA" id="ARBA00022598"/>
    </source>
</evidence>
<dbReference type="Gene3D" id="3.40.50.20">
    <property type="match status" value="1"/>
</dbReference>
<organism evidence="6 7">
    <name type="scientific">Rhizocola hellebori</name>
    <dbReference type="NCBI Taxonomy" id="1392758"/>
    <lineage>
        <taxon>Bacteria</taxon>
        <taxon>Bacillati</taxon>
        <taxon>Actinomycetota</taxon>
        <taxon>Actinomycetes</taxon>
        <taxon>Micromonosporales</taxon>
        <taxon>Micromonosporaceae</taxon>
        <taxon>Rhizocola</taxon>
    </lineage>
</organism>
<keyword evidence="1" id="KW-0436">Ligase</keyword>
<evidence type="ECO:0000313" key="6">
    <source>
        <dbReference type="EMBL" id="GIH02886.1"/>
    </source>
</evidence>
<dbReference type="AlphaFoldDB" id="A0A8J3Q3U0"/>
<accession>A0A8J3Q3U0</accession>
<reference evidence="6" key="1">
    <citation type="submission" date="2021-01" db="EMBL/GenBank/DDBJ databases">
        <title>Whole genome shotgun sequence of Rhizocola hellebori NBRC 109834.</title>
        <authorList>
            <person name="Komaki H."/>
            <person name="Tamura T."/>
        </authorList>
    </citation>
    <scope>NUCLEOTIDE SEQUENCE</scope>
    <source>
        <strain evidence="6">NBRC 109834</strain>
    </source>
</reference>
<evidence type="ECO:0000256" key="4">
    <source>
        <dbReference type="PROSITE-ProRule" id="PRU00409"/>
    </source>
</evidence>
<evidence type="ECO:0000259" key="5">
    <source>
        <dbReference type="PROSITE" id="PS50975"/>
    </source>
</evidence>
<name>A0A8J3Q3U0_9ACTN</name>